<evidence type="ECO:0000313" key="8">
    <source>
        <dbReference type="EMBL" id="SMX50350.1"/>
    </source>
</evidence>
<feature type="region of interest" description="Disordered" evidence="6">
    <location>
        <begin position="1"/>
        <end position="20"/>
    </location>
</feature>
<feature type="transmembrane region" description="Helical" evidence="7">
    <location>
        <begin position="205"/>
        <end position="227"/>
    </location>
</feature>
<feature type="transmembrane region" description="Helical" evidence="7">
    <location>
        <begin position="178"/>
        <end position="199"/>
    </location>
</feature>
<feature type="transmembrane region" description="Helical" evidence="7">
    <location>
        <begin position="321"/>
        <end position="341"/>
    </location>
</feature>
<dbReference type="Pfam" id="PF01943">
    <property type="entry name" value="Polysacc_synt"/>
    <property type="match status" value="1"/>
</dbReference>
<dbReference type="AlphaFoldDB" id="A0A238L684"/>
<evidence type="ECO:0000313" key="9">
    <source>
        <dbReference type="Proteomes" id="UP000220836"/>
    </source>
</evidence>
<dbReference type="RefSeq" id="WP_097807010.1">
    <property type="nucleotide sequence ID" value="NZ_CBDIHF020000005.1"/>
</dbReference>
<dbReference type="InterPro" id="IPR050833">
    <property type="entry name" value="Poly_Biosynth_Transport"/>
</dbReference>
<feature type="transmembrane region" description="Helical" evidence="7">
    <location>
        <begin position="242"/>
        <end position="260"/>
    </location>
</feature>
<feature type="compositionally biased region" description="Basic and acidic residues" evidence="6">
    <location>
        <begin position="1"/>
        <end position="10"/>
    </location>
</feature>
<feature type="transmembrane region" description="Helical" evidence="7">
    <location>
        <begin position="112"/>
        <end position="130"/>
    </location>
</feature>
<feature type="transmembrane region" description="Helical" evidence="7">
    <location>
        <begin position="415"/>
        <end position="439"/>
    </location>
</feature>
<proteinExistence type="predicted"/>
<accession>A0A238L684</accession>
<name>A0A238L684_9RHOB</name>
<dbReference type="PANTHER" id="PTHR30250:SF11">
    <property type="entry name" value="O-ANTIGEN TRANSPORTER-RELATED"/>
    <property type="match status" value="1"/>
</dbReference>
<evidence type="ECO:0000256" key="7">
    <source>
        <dbReference type="SAM" id="Phobius"/>
    </source>
</evidence>
<feature type="transmembrane region" description="Helical" evidence="7">
    <location>
        <begin position="35"/>
        <end position="54"/>
    </location>
</feature>
<keyword evidence="4 7" id="KW-1133">Transmembrane helix</keyword>
<keyword evidence="3 7" id="KW-0812">Transmembrane</keyword>
<dbReference type="Proteomes" id="UP000220836">
    <property type="component" value="Unassembled WGS sequence"/>
</dbReference>
<feature type="transmembrane region" description="Helical" evidence="7">
    <location>
        <begin position="142"/>
        <end position="166"/>
    </location>
</feature>
<feature type="transmembrane region" description="Helical" evidence="7">
    <location>
        <begin position="60"/>
        <end position="81"/>
    </location>
</feature>
<dbReference type="GO" id="GO:0005886">
    <property type="term" value="C:plasma membrane"/>
    <property type="evidence" value="ECO:0007669"/>
    <property type="project" value="UniProtKB-SubCell"/>
</dbReference>
<dbReference type="OrthoDB" id="5785171at2"/>
<feature type="transmembrane region" description="Helical" evidence="7">
    <location>
        <begin position="347"/>
        <end position="368"/>
    </location>
</feature>
<gene>
    <name evidence="8" type="ORF">PEV8663_04607</name>
</gene>
<evidence type="ECO:0000256" key="1">
    <source>
        <dbReference type="ARBA" id="ARBA00004651"/>
    </source>
</evidence>
<evidence type="ECO:0000256" key="6">
    <source>
        <dbReference type="SAM" id="MobiDB-lite"/>
    </source>
</evidence>
<keyword evidence="2" id="KW-1003">Cell membrane</keyword>
<feature type="transmembrane region" description="Helical" evidence="7">
    <location>
        <begin position="280"/>
        <end position="300"/>
    </location>
</feature>
<reference evidence="8 9" key="1">
    <citation type="submission" date="2017-05" db="EMBL/GenBank/DDBJ databases">
        <authorList>
            <person name="Song R."/>
            <person name="Chenine A.L."/>
            <person name="Ruprecht R.M."/>
        </authorList>
    </citation>
    <scope>NUCLEOTIDE SEQUENCE [LARGE SCALE GENOMIC DNA]</scope>
    <source>
        <strain evidence="8 9">CECT 8663</strain>
    </source>
</reference>
<keyword evidence="5 7" id="KW-0472">Membrane</keyword>
<protein>
    <submittedName>
        <fullName evidence="8">Polysaccharide biosynthesis protein</fullName>
    </submittedName>
</protein>
<keyword evidence="9" id="KW-1185">Reference proteome</keyword>
<sequence length="465" mass="50224">MTSSSDRPDGSAEEAGGEGPPKKNRFIVNVAKATGVRITLMVVNLTSALILARIMGPEQYGIYIFAFAIMSLIALPGQAGLPSINVREISFRIVDRDWAGVLGIVIFTRRLVLGYSLVAGTAILAVYWFFLSDWLSAEEADAILWSALLIPAFILVNVTGANIRGLKRLLLGQLVETLFRPVLFLGFILLLVFPFGQPLDASSAMLMHACGAGFALVISLIILRWILVPKSAGLTPTCDRRAILKSIAPLTMVAGMQLILGKTDIMMLRVMRSPEEVGYYQVALQWANLALFVHQAVLMVSGPSIARAYRKGDLVAVQRTLTASARLVFLGALPLGILLLFFGEEIIGMSFGAEYIPAVSALSILLIARMVKASFGPIIQLSKMLGWENLMFGLVTVSALINVVLNYLLIPSYGIAGAAIAAVIADFFWKTALVGLAWWRLGLVSFPIGKGVQGNPSTPQDEETK</sequence>
<evidence type="ECO:0000256" key="3">
    <source>
        <dbReference type="ARBA" id="ARBA00022692"/>
    </source>
</evidence>
<organism evidence="8 9">
    <name type="scientific">Pelagimonas varians</name>
    <dbReference type="NCBI Taxonomy" id="696760"/>
    <lineage>
        <taxon>Bacteria</taxon>
        <taxon>Pseudomonadati</taxon>
        <taxon>Pseudomonadota</taxon>
        <taxon>Alphaproteobacteria</taxon>
        <taxon>Rhodobacterales</taxon>
        <taxon>Roseobacteraceae</taxon>
        <taxon>Pelagimonas</taxon>
    </lineage>
</organism>
<evidence type="ECO:0000256" key="5">
    <source>
        <dbReference type="ARBA" id="ARBA00023136"/>
    </source>
</evidence>
<comment type="subcellular location">
    <subcellularLocation>
        <location evidence="1">Cell membrane</location>
        <topology evidence="1">Multi-pass membrane protein</topology>
    </subcellularLocation>
</comment>
<dbReference type="EMBL" id="FXYH01000030">
    <property type="protein sequence ID" value="SMX50350.1"/>
    <property type="molecule type" value="Genomic_DNA"/>
</dbReference>
<evidence type="ECO:0000256" key="4">
    <source>
        <dbReference type="ARBA" id="ARBA00022989"/>
    </source>
</evidence>
<dbReference type="InterPro" id="IPR002797">
    <property type="entry name" value="Polysacc_synth"/>
</dbReference>
<evidence type="ECO:0000256" key="2">
    <source>
        <dbReference type="ARBA" id="ARBA00022475"/>
    </source>
</evidence>
<feature type="transmembrane region" description="Helical" evidence="7">
    <location>
        <begin position="389"/>
        <end position="409"/>
    </location>
</feature>
<dbReference type="PANTHER" id="PTHR30250">
    <property type="entry name" value="PST FAMILY PREDICTED COLANIC ACID TRANSPORTER"/>
    <property type="match status" value="1"/>
</dbReference>